<comment type="miscellaneous">
    <text evidence="16">The active site is a redox-active disulfide bond.</text>
</comment>
<dbReference type="EC" id="1.8.1.4" evidence="3 16"/>
<comment type="similarity">
    <text evidence="2 16">Belongs to the class-I pyridine nucleotide-disulfide oxidoreductase family.</text>
</comment>
<evidence type="ECO:0000256" key="4">
    <source>
        <dbReference type="ARBA" id="ARBA00016961"/>
    </source>
</evidence>
<evidence type="ECO:0000313" key="20">
    <source>
        <dbReference type="EMBL" id="SPP28748.1"/>
    </source>
</evidence>
<keyword evidence="20" id="KW-0670">Pyruvate</keyword>
<feature type="binding site" evidence="14">
    <location>
        <position position="56"/>
    </location>
    <ligand>
        <name>FAD</name>
        <dbReference type="ChEBI" id="CHEBI:57692"/>
    </ligand>
</feature>
<dbReference type="Proteomes" id="UP000270190">
    <property type="component" value="Unassembled WGS sequence"/>
</dbReference>
<dbReference type="NCBIfam" id="TIGR01350">
    <property type="entry name" value="lipoamide_DH"/>
    <property type="match status" value="1"/>
</dbReference>
<keyword evidence="9 14" id="KW-0520">NAD</keyword>
<reference evidence="19 21" key="1">
    <citation type="submission" date="2017-09" db="EMBL/GenBank/DDBJ databases">
        <title>Complete Genome Sequences of Two Strains of the Meat Spoilage Bacterium Brochothrix thermosphacta Isolated from Ground Chicken.</title>
        <authorList>
            <person name="Paoli G.C."/>
            <person name="Wijey C."/>
            <person name="Chen C.-Y."/>
            <person name="Nguyen L."/>
            <person name="Yan X."/>
            <person name="Irwin P.L."/>
        </authorList>
    </citation>
    <scope>NUCLEOTIDE SEQUENCE [LARGE SCALE GENOMIC DNA]</scope>
    <source>
        <strain evidence="19 21">BI</strain>
    </source>
</reference>
<dbReference type="PRINTS" id="PR00411">
    <property type="entry name" value="PNDRDTASEI"/>
</dbReference>
<dbReference type="GO" id="GO:0004148">
    <property type="term" value="F:dihydrolipoyl dehydrogenase (NADH) activity"/>
    <property type="evidence" value="ECO:0007669"/>
    <property type="project" value="UniProtKB-EC"/>
</dbReference>
<dbReference type="KEGG" id="bths:CNY62_02650"/>
<feature type="binding site" evidence="14">
    <location>
        <begin position="147"/>
        <end position="149"/>
    </location>
    <ligand>
        <name>FAD</name>
        <dbReference type="ChEBI" id="CHEBI:57692"/>
    </ligand>
</feature>
<evidence type="ECO:0000256" key="8">
    <source>
        <dbReference type="ARBA" id="ARBA00023002"/>
    </source>
</evidence>
<evidence type="ECO:0000256" key="2">
    <source>
        <dbReference type="ARBA" id="ARBA00007532"/>
    </source>
</evidence>
<evidence type="ECO:0000259" key="18">
    <source>
        <dbReference type="Pfam" id="PF07992"/>
    </source>
</evidence>
<dbReference type="AlphaFoldDB" id="A0A1D2LH46"/>
<evidence type="ECO:0000256" key="1">
    <source>
        <dbReference type="ARBA" id="ARBA00004496"/>
    </source>
</evidence>
<dbReference type="InterPro" id="IPR050151">
    <property type="entry name" value="Class-I_Pyr_Nuc-Dis_Oxidored"/>
</dbReference>
<dbReference type="EMBL" id="OUNC01000023">
    <property type="protein sequence ID" value="SPP28748.1"/>
    <property type="molecule type" value="Genomic_DNA"/>
</dbReference>
<dbReference type="PIRSF" id="PIRSF000350">
    <property type="entry name" value="Mercury_reductase_MerA"/>
    <property type="match status" value="1"/>
</dbReference>
<evidence type="ECO:0000256" key="13">
    <source>
        <dbReference type="PIRSR" id="PIRSR000350-2"/>
    </source>
</evidence>
<dbReference type="STRING" id="2756.BFR44_01235"/>
<evidence type="ECO:0000313" key="21">
    <source>
        <dbReference type="Proteomes" id="UP000243591"/>
    </source>
</evidence>
<organism evidence="19 21">
    <name type="scientific">Brochothrix thermosphacta</name>
    <name type="common">Microbacterium thermosphactum</name>
    <dbReference type="NCBI Taxonomy" id="2756"/>
    <lineage>
        <taxon>Bacteria</taxon>
        <taxon>Bacillati</taxon>
        <taxon>Bacillota</taxon>
        <taxon>Bacilli</taxon>
        <taxon>Bacillales</taxon>
        <taxon>Listeriaceae</taxon>
        <taxon>Brochothrix</taxon>
    </lineage>
</organism>
<gene>
    <name evidence="19" type="primary">lpdA</name>
    <name evidence="20" type="synonym">pdhD</name>
    <name evidence="20" type="ORF">BTBSAS_30066</name>
    <name evidence="19" type="ORF">CNY62_02650</name>
</gene>
<evidence type="ECO:0000256" key="6">
    <source>
        <dbReference type="ARBA" id="ARBA00022630"/>
    </source>
</evidence>
<comment type="subcellular location">
    <subcellularLocation>
        <location evidence="1">Cytoplasm</location>
    </subcellularLocation>
</comment>
<keyword evidence="7 14" id="KW-0274">FAD</keyword>
<dbReference type="SUPFAM" id="SSF55424">
    <property type="entry name" value="FAD/NAD-linked reductases, dimerisation (C-terminal) domain"/>
    <property type="match status" value="1"/>
</dbReference>
<feature type="active site" description="Proton acceptor" evidence="13">
    <location>
        <position position="446"/>
    </location>
</feature>
<dbReference type="InterPro" id="IPR023753">
    <property type="entry name" value="FAD/NAD-binding_dom"/>
</dbReference>
<keyword evidence="21" id="KW-1185">Reference proteome</keyword>
<dbReference type="PANTHER" id="PTHR22912:SF160">
    <property type="entry name" value="DIHYDROLIPOYL DEHYDROGENASE"/>
    <property type="match status" value="1"/>
</dbReference>
<evidence type="ECO:0000256" key="16">
    <source>
        <dbReference type="RuleBase" id="RU003692"/>
    </source>
</evidence>
<dbReference type="Proteomes" id="UP000243591">
    <property type="component" value="Chromosome"/>
</dbReference>
<feature type="disulfide bond" description="Redox-active" evidence="15">
    <location>
        <begin position="47"/>
        <end position="52"/>
    </location>
</feature>
<dbReference type="InterPro" id="IPR006258">
    <property type="entry name" value="Lipoamide_DH"/>
</dbReference>
<name>A0A1D2LH46_BROTH</name>
<feature type="binding site" evidence="14">
    <location>
        <position position="273"/>
    </location>
    <ligand>
        <name>NAD(+)</name>
        <dbReference type="ChEBI" id="CHEBI:57540"/>
    </ligand>
</feature>
<dbReference type="Pfam" id="PF07992">
    <property type="entry name" value="Pyr_redox_2"/>
    <property type="match status" value="1"/>
</dbReference>
<evidence type="ECO:0000256" key="3">
    <source>
        <dbReference type="ARBA" id="ARBA00012608"/>
    </source>
</evidence>
<dbReference type="InterPro" id="IPR012999">
    <property type="entry name" value="Pyr_OxRdtase_I_AS"/>
</dbReference>
<dbReference type="RefSeq" id="WP_029092370.1">
    <property type="nucleotide sequence ID" value="NZ_CBCPHX010000003.1"/>
</dbReference>
<dbReference type="FunFam" id="3.30.390.30:FF:000001">
    <property type="entry name" value="Dihydrolipoyl dehydrogenase"/>
    <property type="match status" value="1"/>
</dbReference>
<dbReference type="GO" id="GO:0050660">
    <property type="term" value="F:flavin adenine dinucleotide binding"/>
    <property type="evidence" value="ECO:0007669"/>
    <property type="project" value="InterPro"/>
</dbReference>
<evidence type="ECO:0000256" key="7">
    <source>
        <dbReference type="ARBA" id="ARBA00022827"/>
    </source>
</evidence>
<protein>
    <recommendedName>
        <fullName evidence="4 16">Dihydrolipoyl dehydrogenase</fullName>
        <ecNumber evidence="3 16">1.8.1.4</ecNumber>
    </recommendedName>
</protein>
<dbReference type="PROSITE" id="PS00076">
    <property type="entry name" value="PYRIDINE_REDOX_1"/>
    <property type="match status" value="1"/>
</dbReference>
<evidence type="ECO:0000256" key="10">
    <source>
        <dbReference type="ARBA" id="ARBA00023157"/>
    </source>
</evidence>
<feature type="binding site" evidence="14">
    <location>
        <begin position="183"/>
        <end position="190"/>
    </location>
    <ligand>
        <name>NAD(+)</name>
        <dbReference type="ChEBI" id="CHEBI:57540"/>
    </ligand>
</feature>
<keyword evidence="10" id="KW-1015">Disulfide bond</keyword>
<dbReference type="OrthoDB" id="9800167at2"/>
<dbReference type="Pfam" id="PF02852">
    <property type="entry name" value="Pyr_redox_dim"/>
    <property type="match status" value="1"/>
</dbReference>
<reference evidence="22" key="2">
    <citation type="submission" date="2018-04" db="EMBL/GenBank/DDBJ databases">
        <authorList>
            <person name="Illikoud N."/>
        </authorList>
    </citation>
    <scope>NUCLEOTIDE SEQUENCE [LARGE SCALE GENOMIC DNA]</scope>
</reference>
<dbReference type="FunFam" id="3.50.50.60:FF:000037">
    <property type="entry name" value="Dihydrolipoyl dehydrogenase"/>
    <property type="match status" value="1"/>
</dbReference>
<keyword evidence="11 16" id="KW-0676">Redox-active center</keyword>
<dbReference type="GeneID" id="66538071"/>
<dbReference type="Gene3D" id="3.50.50.60">
    <property type="entry name" value="FAD/NAD(P)-binding domain"/>
    <property type="match status" value="2"/>
</dbReference>
<evidence type="ECO:0000256" key="5">
    <source>
        <dbReference type="ARBA" id="ARBA00022490"/>
    </source>
</evidence>
<comment type="catalytic activity">
    <reaction evidence="12 16">
        <text>N(6)-[(R)-dihydrolipoyl]-L-lysyl-[protein] + NAD(+) = N(6)-[(R)-lipoyl]-L-lysyl-[protein] + NADH + H(+)</text>
        <dbReference type="Rhea" id="RHEA:15045"/>
        <dbReference type="Rhea" id="RHEA-COMP:10474"/>
        <dbReference type="Rhea" id="RHEA-COMP:10475"/>
        <dbReference type="ChEBI" id="CHEBI:15378"/>
        <dbReference type="ChEBI" id="CHEBI:57540"/>
        <dbReference type="ChEBI" id="CHEBI:57945"/>
        <dbReference type="ChEBI" id="CHEBI:83099"/>
        <dbReference type="ChEBI" id="CHEBI:83100"/>
        <dbReference type="EC" id="1.8.1.4"/>
    </reaction>
</comment>
<feature type="binding site" evidence="14">
    <location>
        <position position="314"/>
    </location>
    <ligand>
        <name>FAD</name>
        <dbReference type="ChEBI" id="CHEBI:57692"/>
    </ligand>
</feature>
<dbReference type="Gene3D" id="3.30.390.30">
    <property type="match status" value="1"/>
</dbReference>
<accession>A0A1D2LH46</accession>
<dbReference type="InterPro" id="IPR036188">
    <property type="entry name" value="FAD/NAD-bd_sf"/>
</dbReference>
<keyword evidence="8 16" id="KW-0560">Oxidoreductase</keyword>
<evidence type="ECO:0000259" key="17">
    <source>
        <dbReference type="Pfam" id="PF02852"/>
    </source>
</evidence>
<evidence type="ECO:0000256" key="11">
    <source>
        <dbReference type="ARBA" id="ARBA00023284"/>
    </source>
</evidence>
<evidence type="ECO:0000256" key="12">
    <source>
        <dbReference type="ARBA" id="ARBA00049187"/>
    </source>
</evidence>
<dbReference type="GO" id="GO:0006103">
    <property type="term" value="P:2-oxoglutarate metabolic process"/>
    <property type="evidence" value="ECO:0007669"/>
    <property type="project" value="TreeGrafter"/>
</dbReference>
<keyword evidence="14" id="KW-0547">Nucleotide-binding</keyword>
<dbReference type="GO" id="GO:0005737">
    <property type="term" value="C:cytoplasm"/>
    <property type="evidence" value="ECO:0007669"/>
    <property type="project" value="UniProtKB-SubCell"/>
</dbReference>
<keyword evidence="6 16" id="KW-0285">Flavoprotein</keyword>
<evidence type="ECO:0000256" key="14">
    <source>
        <dbReference type="PIRSR" id="PIRSR000350-3"/>
    </source>
</evidence>
<dbReference type="EMBL" id="CP023483">
    <property type="protein sequence ID" value="ATF25379.1"/>
    <property type="molecule type" value="Genomic_DNA"/>
</dbReference>
<evidence type="ECO:0000256" key="15">
    <source>
        <dbReference type="PIRSR" id="PIRSR000350-4"/>
    </source>
</evidence>
<dbReference type="InterPro" id="IPR016156">
    <property type="entry name" value="FAD/NAD-linked_Rdtase_dimer_sf"/>
</dbReference>
<keyword evidence="5" id="KW-0963">Cytoplasm</keyword>
<dbReference type="PRINTS" id="PR00368">
    <property type="entry name" value="FADPNR"/>
</dbReference>
<comment type="cofactor">
    <cofactor evidence="14 16">
        <name>FAD</name>
        <dbReference type="ChEBI" id="CHEBI:57692"/>
    </cofactor>
    <text evidence="14 16">Binds 1 FAD per subunit.</text>
</comment>
<dbReference type="InterPro" id="IPR004099">
    <property type="entry name" value="Pyr_nucl-diS_OxRdtase_dimer"/>
</dbReference>
<evidence type="ECO:0000256" key="9">
    <source>
        <dbReference type="ARBA" id="ARBA00023027"/>
    </source>
</evidence>
<reference evidence="20" key="3">
    <citation type="submission" date="2018-04" db="EMBL/GenBank/DDBJ databases">
        <authorList>
            <person name="Go L.Y."/>
            <person name="Mitchell J.A."/>
        </authorList>
    </citation>
    <scope>NUCLEOTIDE SEQUENCE</scope>
    <source>
        <strain evidence="20">BSAS1 3</strain>
    </source>
</reference>
<feature type="domain" description="Pyridine nucleotide-disulphide oxidoreductase dimerisation" evidence="17">
    <location>
        <begin position="348"/>
        <end position="457"/>
    </location>
</feature>
<feature type="binding site" evidence="14">
    <location>
        <position position="206"/>
    </location>
    <ligand>
        <name>NAD(+)</name>
        <dbReference type="ChEBI" id="CHEBI:57540"/>
    </ligand>
</feature>
<evidence type="ECO:0000313" key="19">
    <source>
        <dbReference type="EMBL" id="ATF25379.1"/>
    </source>
</evidence>
<evidence type="ECO:0000313" key="22">
    <source>
        <dbReference type="Proteomes" id="UP000270190"/>
    </source>
</evidence>
<proteinExistence type="inferred from homology"/>
<feature type="domain" description="FAD/NAD(P)-binding" evidence="18">
    <location>
        <begin position="12"/>
        <end position="329"/>
    </location>
</feature>
<dbReference type="InterPro" id="IPR001100">
    <property type="entry name" value="Pyr_nuc-diS_OxRdtase"/>
</dbReference>
<dbReference type="PANTHER" id="PTHR22912">
    <property type="entry name" value="DISULFIDE OXIDOREDUCTASE"/>
    <property type="match status" value="1"/>
</dbReference>
<sequence>MVVGDFPIDAETIVIGGGPGGYVAAIRAAQLGQQVTLIEKENLGGTCLNVGCIPSKALITIGHRYQEAQHSDIMGVLAEDIKLDFTKAQEWKGGVVNKLTSGVAGLLKKNKVTVVAGEAYVGEDSSIRVMHENGAETYTYKNLIIATGSTPIEIKGFKYSKRVLNSTTALALPEVPKKLVIIGGGYIGTELGSAFANLGTEVVILEGGDEILPQYPKDMVQPVKRKMKDKGATIVTKALAQGVEESDTGVVVSYKANDKEETVEADYVMVTVGRFPNTAEIGLEQAGVKLTDRGLVEVDKQGRTSVSNIFAIGDIVAGAPLAHKASYEGKVAAEVIAGEPSEVDYIVMPAIVFSDPEIAQVGLSEKEAKDAGYDVKASKFPLGGNGRALSLNAPEGFVRLITRKSDNLVIGGQVVGVNASDVVSEIGLAIEAGMNAEDIALTIHAHPSLSETVMEAAELALGMPIHM</sequence>
<dbReference type="SUPFAM" id="SSF51905">
    <property type="entry name" value="FAD/NAD(P)-binding domain"/>
    <property type="match status" value="1"/>
</dbReference>